<feature type="transmembrane region" description="Helical" evidence="1">
    <location>
        <begin position="210"/>
        <end position="228"/>
    </location>
</feature>
<reference evidence="2 5" key="3">
    <citation type="journal article" date="2017" name="Nat. Microbiol.">
        <title>Natural product diversity associated with the nematode symbionts Photorhabdus and Xenorhabdus.</title>
        <authorList>
            <person name="Tobias N.J."/>
            <person name="Wolff H."/>
            <person name="Djahanschiri B."/>
            <person name="Grundmann F."/>
            <person name="Kronenwerth M."/>
            <person name="Shi Y.M."/>
            <person name="Simonyi S."/>
            <person name="Grun P."/>
            <person name="Shapiro-Ilan D."/>
            <person name="Pidot S.J."/>
            <person name="Stinear T.P."/>
            <person name="Ebersberger I."/>
            <person name="Bode H.B."/>
        </authorList>
    </citation>
    <scope>NUCLEOTIDE SEQUENCE [LARGE SCALE GENOMIC DNA]</scope>
    <source>
        <strain evidence="2 5">DSM 17908</strain>
    </source>
</reference>
<feature type="transmembrane region" description="Helical" evidence="1">
    <location>
        <begin position="37"/>
        <end position="55"/>
    </location>
</feature>
<organism evidence="3 4">
    <name type="scientific">Xenorhabdus mauleonii</name>
    <dbReference type="NCBI Taxonomy" id="351675"/>
    <lineage>
        <taxon>Bacteria</taxon>
        <taxon>Pseudomonadati</taxon>
        <taxon>Pseudomonadota</taxon>
        <taxon>Gammaproteobacteria</taxon>
        <taxon>Enterobacterales</taxon>
        <taxon>Morganellaceae</taxon>
        <taxon>Xenorhabdus</taxon>
    </lineage>
</organism>
<dbReference type="Proteomes" id="UP000224607">
    <property type="component" value="Unassembled WGS sequence"/>
</dbReference>
<feature type="transmembrane region" description="Helical" evidence="1">
    <location>
        <begin position="94"/>
        <end position="119"/>
    </location>
</feature>
<evidence type="ECO:0000313" key="2">
    <source>
        <dbReference type="EMBL" id="PHM39564.1"/>
    </source>
</evidence>
<dbReference type="OrthoDB" id="6528605at2"/>
<dbReference type="AlphaFoldDB" id="A0A1I3TYE0"/>
<dbReference type="EMBL" id="FORG01000015">
    <property type="protein sequence ID" value="SFJ75309.1"/>
    <property type="molecule type" value="Genomic_DNA"/>
</dbReference>
<keyword evidence="1" id="KW-1133">Transmembrane helix</keyword>
<dbReference type="STRING" id="351675.SAMN05421680_11562"/>
<sequence length="405" mass="47815">MFSISKKSIVSLLCFFLIPIIGFVLSIISLNSKKNNLLSYIIISFFFAYIFIYIPPLGDLYRHYNSFLNISHLSFTEKDFLLHVYFALFHALNLPFYFIPGSVVFLSTLLILLSFSLLIKNQRISISYEKYILSHVIILLNINYFTIASGLRYGLAISIVIYAFSHYITNKKKTTFIILFLISILLHFSMLFFILPFFSSRIIKIKRISFFFICIISFILSSYSYIIFEIISNHIQYGHSYINGKWSSGEDKNIYGKIRIIINQVPFFLMLFFFSFFSKRKLTPSLNMERNIIFWLSIFLLLTHFSFTIFTRFSILPTFLIIFYLLKLNSFKISYIYGLIVIFSINFMVDSLYGYRRQVLLGEMWRPLYLSPIMTIDYSDKHYRTLLSQVDKDGFWIKDPVAKNN</sequence>
<evidence type="ECO:0000313" key="3">
    <source>
        <dbReference type="EMBL" id="SFJ75309.1"/>
    </source>
</evidence>
<evidence type="ECO:0000313" key="4">
    <source>
        <dbReference type="Proteomes" id="UP000198919"/>
    </source>
</evidence>
<evidence type="ECO:0000313" key="5">
    <source>
        <dbReference type="Proteomes" id="UP000224607"/>
    </source>
</evidence>
<name>A0A1I3TYE0_9GAMM</name>
<keyword evidence="5" id="KW-1185">Reference proteome</keyword>
<evidence type="ECO:0000256" key="1">
    <source>
        <dbReference type="SAM" id="Phobius"/>
    </source>
</evidence>
<reference evidence="3" key="1">
    <citation type="submission" date="2016-10" db="EMBL/GenBank/DDBJ databases">
        <authorList>
            <person name="de Groot N.N."/>
        </authorList>
    </citation>
    <scope>NUCLEOTIDE SEQUENCE [LARGE SCALE GENOMIC DNA]</scope>
    <source>
        <strain evidence="3">DSM 17908</strain>
    </source>
</reference>
<dbReference type="InterPro" id="IPR049458">
    <property type="entry name" value="EpsG-like"/>
</dbReference>
<feature type="transmembrane region" description="Helical" evidence="1">
    <location>
        <begin position="12"/>
        <end position="31"/>
    </location>
</feature>
<feature type="transmembrane region" description="Helical" evidence="1">
    <location>
        <begin position="176"/>
        <end position="198"/>
    </location>
</feature>
<dbReference type="Proteomes" id="UP000198919">
    <property type="component" value="Unassembled WGS sequence"/>
</dbReference>
<keyword evidence="1" id="KW-0472">Membrane</keyword>
<dbReference type="RefSeq" id="WP_092512114.1">
    <property type="nucleotide sequence ID" value="NZ_CAWNQB010000089.1"/>
</dbReference>
<feature type="transmembrane region" description="Helical" evidence="1">
    <location>
        <begin position="131"/>
        <end position="164"/>
    </location>
</feature>
<feature type="transmembrane region" description="Helical" evidence="1">
    <location>
        <begin position="258"/>
        <end position="277"/>
    </location>
</feature>
<proteinExistence type="predicted"/>
<protein>
    <submittedName>
        <fullName evidence="3">EpsG family protein</fullName>
    </submittedName>
</protein>
<dbReference type="Pfam" id="PF14897">
    <property type="entry name" value="EpsG"/>
    <property type="match status" value="1"/>
</dbReference>
<dbReference type="EMBL" id="NITY01000009">
    <property type="protein sequence ID" value="PHM39564.1"/>
    <property type="molecule type" value="Genomic_DNA"/>
</dbReference>
<reference evidence="4" key="2">
    <citation type="submission" date="2016-10" db="EMBL/GenBank/DDBJ databases">
        <authorList>
            <person name="Varghese N."/>
            <person name="Submissions S."/>
        </authorList>
    </citation>
    <scope>NUCLEOTIDE SEQUENCE [LARGE SCALE GENOMIC DNA]</scope>
    <source>
        <strain evidence="4">DSM 17908</strain>
    </source>
</reference>
<feature type="transmembrane region" description="Helical" evidence="1">
    <location>
        <begin position="335"/>
        <end position="355"/>
    </location>
</feature>
<feature type="transmembrane region" description="Helical" evidence="1">
    <location>
        <begin position="298"/>
        <end position="323"/>
    </location>
</feature>
<gene>
    <name evidence="3" type="ORF">SAMN05421680_11562</name>
    <name evidence="2" type="ORF">Xmau_02568</name>
</gene>
<accession>A0A1I3TYE0</accession>
<keyword evidence="1" id="KW-0812">Transmembrane</keyword>